<feature type="domain" description="Big-1" evidence="5">
    <location>
        <begin position="830"/>
        <end position="914"/>
    </location>
</feature>
<dbReference type="FunFam" id="2.40.160.160:FF:000001">
    <property type="entry name" value="Intimin-like inverse autotransporter SinH"/>
    <property type="match status" value="1"/>
</dbReference>
<evidence type="ECO:0000256" key="2">
    <source>
        <dbReference type="ARBA" id="ARBA00010116"/>
    </source>
</evidence>
<evidence type="ECO:0000259" key="6">
    <source>
        <dbReference type="PROSITE" id="PS51782"/>
    </source>
</evidence>
<accession>W0I3Z9</accession>
<dbReference type="SMART" id="SM00634">
    <property type="entry name" value="BID_1"/>
    <property type="match status" value="3"/>
</dbReference>
<dbReference type="Pfam" id="PF02369">
    <property type="entry name" value="Big_1"/>
    <property type="match status" value="2"/>
</dbReference>
<keyword evidence="3" id="KW-0472">Membrane</keyword>
<gene>
    <name evidence="7" type="ORF">Sant_P0102</name>
</gene>
<dbReference type="Pfam" id="PF11924">
    <property type="entry name" value="IAT_beta"/>
    <property type="match status" value="1"/>
</dbReference>
<keyword evidence="4" id="KW-0998">Cell outer membrane</keyword>
<dbReference type="GO" id="GO:0009279">
    <property type="term" value="C:cell outer membrane"/>
    <property type="evidence" value="ECO:0007669"/>
    <property type="project" value="UniProtKB-SubCell"/>
</dbReference>
<dbReference type="PATRIC" id="fig|1239307.3.peg.4631"/>
<reference evidence="7 8" key="1">
    <citation type="journal article" date="2014" name="Genome Biol. Evol.">
        <title>Genome degeneration and adaptation in a nascent stage of symbiosis.</title>
        <authorList>
            <person name="Oakeson K.F."/>
            <person name="Gil R."/>
            <person name="Clayton A.L."/>
            <person name="Dunn D.M."/>
            <person name="von Niederhausern A.C."/>
            <person name="Hamil C."/>
            <person name="Aoyagi A."/>
            <person name="Duval B."/>
            <person name="Baca A."/>
            <person name="Silva F.J."/>
            <person name="Vallier A."/>
            <person name="Jackson D.G."/>
            <person name="Latorre A."/>
            <person name="Weiss R.B."/>
            <person name="Heddi A."/>
            <person name="Moya A."/>
            <person name="Dale C."/>
        </authorList>
    </citation>
    <scope>NUCLEOTIDE SEQUENCE [LARGE SCALE GENOMIC DNA]</scope>
    <source>
        <strain evidence="7 8">HS1</strain>
        <plasmid evidence="8">Plasmid pHS1</plasmid>
    </source>
</reference>
<dbReference type="InterPro" id="IPR015217">
    <property type="entry name" value="Invasin_dom_3"/>
</dbReference>
<dbReference type="Proteomes" id="UP000019028">
    <property type="component" value="Plasmid pHS1"/>
</dbReference>
<evidence type="ECO:0000259" key="5">
    <source>
        <dbReference type="PROSITE" id="PS51127"/>
    </source>
</evidence>
<keyword evidence="7" id="KW-0614">Plasmid</keyword>
<dbReference type="InterPro" id="IPR008964">
    <property type="entry name" value="Invasin/intimin_cell_adhesion"/>
</dbReference>
<dbReference type="InterPro" id="IPR003535">
    <property type="entry name" value="Intimin/invasin_bac"/>
</dbReference>
<geneLocation type="plasmid" evidence="7 8">
    <name>pHS1</name>
</geneLocation>
<dbReference type="SUPFAM" id="SSF49373">
    <property type="entry name" value="Invasin/intimin cell-adhesion fragments"/>
    <property type="match status" value="4"/>
</dbReference>
<evidence type="ECO:0000313" key="8">
    <source>
        <dbReference type="Proteomes" id="UP000019028"/>
    </source>
</evidence>
<sequence>MKRVCNKKELPRCLTLFAWLTIGVQTTIPIFSAFAPALVHAAEKSRFLTAPAGQATLDTKVYTLSAGESTASVARQYHMDINQLRKLNQFRTFARGFDHLQAGDELEVPLAPLPAVEWSDDFQASALPSQDDAQAQKIASLAASAGAFLGNNDRGEAAAAMGRGMAASVATAEAQQWLSQFGTARIQLDVDSRFSLKNSQLDMLVPLHDQQKTLIFTQGSLHRTDDRTQSNLGLGLRWFNDGYMLGGNTFLDYDLSRDHARMGMGVEYWRDFLKLGANSYLRLTNWKDTPDFADYQERPANGWDMRVEGWLPALPQLGAKLMYEQYYGKEVALFGKDNRQRDPHALTLGINYTPFPLLTLSAERRQGKAGENDTRIGLQMNIQLGQTWRAQLDPGAVGAMRQLAGSRYDLVERNNNIILEYRKKDVIFLSIVDRLAGYAGEQKSLNVSVNSKYGLERIDWAAPALLAAGGRIVQEDVGNVSVVLPDYQFDAPGGNVYEISGVAIDTHGNVSRRAKTILTVTQPAINDTTSEFTPAVSTLPADNASRQTLVLKIKDVQGNPIDIGENEISVTTDKEQEKSGATVSALQRHDVGTFTMEVTAGTGTDVVKLTPHARNVTFASAAVTIAADNATAQIKRLVVVDDNAAADGEETNKVKVTVVDAFHNPVPDLAVSFSADNNATVTASAITDTAGEAVAEVTSLQAGETTVTAALANTATKTVKTTFVSDNKSAMIAALKVVQDGATADGQAENQLTVSVTDANGNPIQDRQVQLQAEKGVQLSAESVTTDNQGMATFSAVSTASGTFNVTATTNGHRKTAPIAFVAGEVESVKSSLTADKTIIASDGNRAITLSFTARDRYDNAVTGLKVEFVQDGLEGQLSAVNEQNGVYTATFTATKPGLGSLGVAVNGNRLTEIQSAAVGVYAQSLALTFDVSS</sequence>
<dbReference type="PROSITE" id="PS51127">
    <property type="entry name" value="BIG1"/>
    <property type="match status" value="3"/>
</dbReference>
<evidence type="ECO:0000256" key="1">
    <source>
        <dbReference type="ARBA" id="ARBA00004442"/>
    </source>
</evidence>
<feature type="domain" description="Big-1" evidence="5">
    <location>
        <begin position="634"/>
        <end position="724"/>
    </location>
</feature>
<dbReference type="PRINTS" id="PR01369">
    <property type="entry name" value="INTIMIN"/>
</dbReference>
<dbReference type="PANTHER" id="PTHR39576">
    <property type="entry name" value="ATTACHING AND EFFACING PROTEIN HOMOLOG-RELATED-RELATED"/>
    <property type="match status" value="1"/>
</dbReference>
<dbReference type="InterPro" id="IPR038177">
    <property type="entry name" value="IAT_beta_sf"/>
</dbReference>
<evidence type="ECO:0000313" key="7">
    <source>
        <dbReference type="EMBL" id="AHF79148.1"/>
    </source>
</evidence>
<dbReference type="PANTHER" id="PTHR39576:SF2">
    <property type="entry name" value="ATTACHING AND EFFACING PROTEIN HOMOLOG-RELATED"/>
    <property type="match status" value="1"/>
</dbReference>
<dbReference type="Gene3D" id="2.60.40.10">
    <property type="entry name" value="Immunoglobulins"/>
    <property type="match status" value="4"/>
</dbReference>
<dbReference type="InterPro" id="IPR003344">
    <property type="entry name" value="Big_1_dom"/>
</dbReference>
<comment type="similarity">
    <text evidence="2">Belongs to the intimin/invasin family.</text>
</comment>
<dbReference type="AlphaFoldDB" id="W0I3Z9"/>
<dbReference type="Pfam" id="PF09134">
    <property type="entry name" value="Invasin_D3"/>
    <property type="match status" value="2"/>
</dbReference>
<organism evidence="7 8">
    <name type="scientific">Sodalis praecaptivus</name>
    <dbReference type="NCBI Taxonomy" id="1239307"/>
    <lineage>
        <taxon>Bacteria</taxon>
        <taxon>Pseudomonadati</taxon>
        <taxon>Pseudomonadota</taxon>
        <taxon>Gammaproteobacteria</taxon>
        <taxon>Enterobacterales</taxon>
        <taxon>Bruguierivoracaceae</taxon>
        <taxon>Sodalis</taxon>
    </lineage>
</organism>
<dbReference type="EMBL" id="CP006570">
    <property type="protein sequence ID" value="AHF79148.1"/>
    <property type="molecule type" value="Genomic_DNA"/>
</dbReference>
<dbReference type="InterPro" id="IPR036779">
    <property type="entry name" value="LysM_dom_sf"/>
</dbReference>
<evidence type="ECO:0000256" key="4">
    <source>
        <dbReference type="ARBA" id="ARBA00023237"/>
    </source>
</evidence>
<comment type="subcellular location">
    <subcellularLocation>
        <location evidence="1">Cell outer membrane</location>
    </subcellularLocation>
</comment>
<dbReference type="Gene3D" id="3.10.350.10">
    <property type="entry name" value="LysM domain"/>
    <property type="match status" value="1"/>
</dbReference>
<dbReference type="KEGG" id="sod:Sant_P0102"/>
<dbReference type="GO" id="GO:0007155">
    <property type="term" value="P:cell adhesion"/>
    <property type="evidence" value="ECO:0007669"/>
    <property type="project" value="InterPro"/>
</dbReference>
<dbReference type="InterPro" id="IPR018392">
    <property type="entry name" value="LysM"/>
</dbReference>
<proteinExistence type="inferred from homology"/>
<dbReference type="InterPro" id="IPR051715">
    <property type="entry name" value="Intimin-Invasin_domain"/>
</dbReference>
<dbReference type="Gene3D" id="2.40.160.160">
    <property type="entry name" value="Inverse autotransporter, beta-domain"/>
    <property type="match status" value="1"/>
</dbReference>
<dbReference type="OrthoDB" id="8320584at2"/>
<protein>
    <submittedName>
        <fullName evidence="7">Putative invasin, attaching and effacing protein</fullName>
    </submittedName>
</protein>
<dbReference type="InterPro" id="IPR013783">
    <property type="entry name" value="Ig-like_fold"/>
</dbReference>
<feature type="domain" description="Big-1" evidence="5">
    <location>
        <begin position="732"/>
        <end position="822"/>
    </location>
</feature>
<keyword evidence="8" id="KW-1185">Reference proteome</keyword>
<feature type="domain" description="LysM" evidence="6">
    <location>
        <begin position="60"/>
        <end position="108"/>
    </location>
</feature>
<dbReference type="HOGENOM" id="CLU_000210_1_1_6"/>
<dbReference type="InterPro" id="IPR024519">
    <property type="entry name" value="IAT_beta"/>
</dbReference>
<evidence type="ECO:0000256" key="3">
    <source>
        <dbReference type="ARBA" id="ARBA00023136"/>
    </source>
</evidence>
<name>W0I3Z9_9GAMM</name>
<dbReference type="SMART" id="SM00257">
    <property type="entry name" value="LysM"/>
    <property type="match status" value="1"/>
</dbReference>
<dbReference type="PROSITE" id="PS51782">
    <property type="entry name" value="LYSM"/>
    <property type="match status" value="1"/>
</dbReference>